<dbReference type="Gene3D" id="3.40.50.720">
    <property type="entry name" value="NAD(P)-binding Rossmann-like Domain"/>
    <property type="match status" value="1"/>
</dbReference>
<dbReference type="RefSeq" id="WP_091654769.1">
    <property type="nucleotide sequence ID" value="NZ_FOVW01000008.1"/>
</dbReference>
<evidence type="ECO:0000259" key="2">
    <source>
        <dbReference type="Pfam" id="PF01370"/>
    </source>
</evidence>
<reference evidence="4" key="1">
    <citation type="submission" date="2016-10" db="EMBL/GenBank/DDBJ databases">
        <authorList>
            <person name="Varghese N."/>
            <person name="Submissions S."/>
        </authorList>
    </citation>
    <scope>NUCLEOTIDE SEQUENCE [LARGE SCALE GENOMIC DNA]</scope>
    <source>
        <strain evidence="4">DSM 15282</strain>
    </source>
</reference>
<organism evidence="3 4">
    <name type="scientific">Algoriphagus ornithinivorans</name>
    <dbReference type="NCBI Taxonomy" id="226506"/>
    <lineage>
        <taxon>Bacteria</taxon>
        <taxon>Pseudomonadati</taxon>
        <taxon>Bacteroidota</taxon>
        <taxon>Cytophagia</taxon>
        <taxon>Cytophagales</taxon>
        <taxon>Cyclobacteriaceae</taxon>
        <taxon>Algoriphagus</taxon>
    </lineage>
</organism>
<dbReference type="GO" id="GO:0016616">
    <property type="term" value="F:oxidoreductase activity, acting on the CH-OH group of donors, NAD or NADP as acceptor"/>
    <property type="evidence" value="ECO:0007669"/>
    <property type="project" value="TreeGrafter"/>
</dbReference>
<dbReference type="PANTHER" id="PTHR10366">
    <property type="entry name" value="NAD DEPENDENT EPIMERASE/DEHYDRATASE"/>
    <property type="match status" value="1"/>
</dbReference>
<dbReference type="SUPFAM" id="SSF51735">
    <property type="entry name" value="NAD(P)-binding Rossmann-fold domains"/>
    <property type="match status" value="1"/>
</dbReference>
<evidence type="ECO:0000313" key="3">
    <source>
        <dbReference type="EMBL" id="SFO53972.1"/>
    </source>
</evidence>
<evidence type="ECO:0000256" key="1">
    <source>
        <dbReference type="ARBA" id="ARBA00023002"/>
    </source>
</evidence>
<feature type="domain" description="NAD-dependent epimerase/dehydratase" evidence="2">
    <location>
        <begin position="10"/>
        <end position="247"/>
    </location>
</feature>
<sequence length="354" mass="39126">MTSIDLSKPVLVTGATGFVAGWIVKKLLEKGMTVHAAVRDPENAKKTNHLRDLAKDTPGKILFFKSDLLDEGSYEEAMKDCELVFHTASPFTSNYKDPQKDLIDPAVNGTRNVLEQANRTASVKRVVVTSSCAAIYTDASEVAHKPKGMLTEEIWNTTASLDYQPYSYSKTLAEKEAWKISKSQSQWDLVVVNPCLVLGPAVNPETATSESYTILKQLGDGTMKMGVPNLGLGIVDVRDLAEAHLNAGLLPEANGRNIISAHNTNMLEAAKILHKHFGDKYPVPKKALPKWLLMLVGPFVNKMITRDFVKKNVNVAWKADNSKSIRELQVSYRSLEETMVDSFQVMIDHNLVKG</sequence>
<accession>A0A1I5I062</accession>
<dbReference type="PANTHER" id="PTHR10366:SF812">
    <property type="entry name" value="VPS9 DOMAIN-CONTAINING PROTEIN"/>
    <property type="match status" value="1"/>
</dbReference>
<dbReference type="Pfam" id="PF01370">
    <property type="entry name" value="Epimerase"/>
    <property type="match status" value="1"/>
</dbReference>
<dbReference type="InterPro" id="IPR036291">
    <property type="entry name" value="NAD(P)-bd_dom_sf"/>
</dbReference>
<gene>
    <name evidence="3" type="ORF">SAMN04488519_1084</name>
</gene>
<keyword evidence="1" id="KW-0560">Oxidoreductase</keyword>
<dbReference type="AlphaFoldDB" id="A0A1I5I062"/>
<dbReference type="FunFam" id="3.40.50.720:FF:000336">
    <property type="entry name" value="Aldehyde reductase"/>
    <property type="match status" value="1"/>
</dbReference>
<dbReference type="InterPro" id="IPR001509">
    <property type="entry name" value="Epimerase_deHydtase"/>
</dbReference>
<dbReference type="STRING" id="226506.SAMN04488519_1084"/>
<dbReference type="Proteomes" id="UP000199564">
    <property type="component" value="Unassembled WGS sequence"/>
</dbReference>
<dbReference type="InterPro" id="IPR050425">
    <property type="entry name" value="NAD(P)_dehydrat-like"/>
</dbReference>
<evidence type="ECO:0000313" key="4">
    <source>
        <dbReference type="Proteomes" id="UP000199564"/>
    </source>
</evidence>
<keyword evidence="4" id="KW-1185">Reference proteome</keyword>
<protein>
    <submittedName>
        <fullName evidence="3">Nucleoside-diphosphate-sugar epimerase</fullName>
    </submittedName>
</protein>
<proteinExistence type="predicted"/>
<name>A0A1I5I062_9BACT</name>
<dbReference type="EMBL" id="FOVW01000008">
    <property type="protein sequence ID" value="SFO53972.1"/>
    <property type="molecule type" value="Genomic_DNA"/>
</dbReference>